<keyword evidence="2" id="KW-1185">Reference proteome</keyword>
<dbReference type="Proteomes" id="UP001054945">
    <property type="component" value="Unassembled WGS sequence"/>
</dbReference>
<dbReference type="EMBL" id="BPLR01005275">
    <property type="protein sequence ID" value="GIY01175.1"/>
    <property type="molecule type" value="Genomic_DNA"/>
</dbReference>
<proteinExistence type="predicted"/>
<reference evidence="1 2" key="1">
    <citation type="submission" date="2021-06" db="EMBL/GenBank/DDBJ databases">
        <title>Caerostris extrusa draft genome.</title>
        <authorList>
            <person name="Kono N."/>
            <person name="Arakawa K."/>
        </authorList>
    </citation>
    <scope>NUCLEOTIDE SEQUENCE [LARGE SCALE GENOMIC DNA]</scope>
</reference>
<protein>
    <submittedName>
        <fullName evidence="1">Uncharacterized protein</fullName>
    </submittedName>
</protein>
<evidence type="ECO:0000313" key="1">
    <source>
        <dbReference type="EMBL" id="GIY01175.1"/>
    </source>
</evidence>
<comment type="caution">
    <text evidence="1">The sequence shown here is derived from an EMBL/GenBank/DDBJ whole genome shotgun (WGS) entry which is preliminary data.</text>
</comment>
<accession>A0AAV4PZH0</accession>
<dbReference type="AlphaFoldDB" id="A0AAV4PZH0"/>
<gene>
    <name evidence="1" type="ORF">CEXT_213151</name>
</gene>
<name>A0AAV4PZH0_CAEEX</name>
<evidence type="ECO:0000313" key="2">
    <source>
        <dbReference type="Proteomes" id="UP001054945"/>
    </source>
</evidence>
<sequence>MIISYVYQKCLPSLPTGKMAKNRIVHYETTRKRRSNNYAWGTTLMALRHLGSLPLSVPFSFLGFWNPSFTGPFLQKELPRLQSASASSLLLHHLSQFQIQILIFDLAILNNRSLSIIGQHFHLENACLPSLARWGGQGSGLKTDFPRSVSQLVDSFKTNKSLNWTV</sequence>
<organism evidence="1 2">
    <name type="scientific">Caerostris extrusa</name>
    <name type="common">Bark spider</name>
    <name type="synonym">Caerostris bankana</name>
    <dbReference type="NCBI Taxonomy" id="172846"/>
    <lineage>
        <taxon>Eukaryota</taxon>
        <taxon>Metazoa</taxon>
        <taxon>Ecdysozoa</taxon>
        <taxon>Arthropoda</taxon>
        <taxon>Chelicerata</taxon>
        <taxon>Arachnida</taxon>
        <taxon>Araneae</taxon>
        <taxon>Araneomorphae</taxon>
        <taxon>Entelegynae</taxon>
        <taxon>Araneoidea</taxon>
        <taxon>Araneidae</taxon>
        <taxon>Caerostris</taxon>
    </lineage>
</organism>